<accession>A0A6A6G2C4</accession>
<dbReference type="EMBL" id="ML992515">
    <property type="protein sequence ID" value="KAF2219743.1"/>
    <property type="molecule type" value="Genomic_DNA"/>
</dbReference>
<organism evidence="2 3">
    <name type="scientific">Elsinoe ampelina</name>
    <dbReference type="NCBI Taxonomy" id="302913"/>
    <lineage>
        <taxon>Eukaryota</taxon>
        <taxon>Fungi</taxon>
        <taxon>Dikarya</taxon>
        <taxon>Ascomycota</taxon>
        <taxon>Pezizomycotina</taxon>
        <taxon>Dothideomycetes</taxon>
        <taxon>Dothideomycetidae</taxon>
        <taxon>Myriangiales</taxon>
        <taxon>Elsinoaceae</taxon>
        <taxon>Elsinoe</taxon>
    </lineage>
</organism>
<feature type="compositionally biased region" description="Polar residues" evidence="1">
    <location>
        <begin position="80"/>
        <end position="109"/>
    </location>
</feature>
<feature type="compositionally biased region" description="Polar residues" evidence="1">
    <location>
        <begin position="244"/>
        <end position="263"/>
    </location>
</feature>
<evidence type="ECO:0000313" key="2">
    <source>
        <dbReference type="EMBL" id="KAF2219743.1"/>
    </source>
</evidence>
<feature type="region of interest" description="Disordered" evidence="1">
    <location>
        <begin position="57"/>
        <end position="115"/>
    </location>
</feature>
<sequence>MKDEQFDREKMFNKGLYEAAQDYERRRKEDISALRQGESSLRSEVAHWRREVRKIQQIQNDQAKAHQAQMNKATKERSALRQQLSDIQQTDKPLATESATEVQQDTGTRPASRLERVRALKAQILKDAPYLGENTTPRPASAWSALPAASGAAPGTANPVFGAPSPRMGKFGPGSPIPAQGMAGSGSRPLKSGLSGSKLGNLQLPGFGEVQSKTDVPPPPKPAPKSAPGEAFGALFGRPRSNPPAGSTSSVQTSFSAGSNRSPLGTDYLAGVNPFDLDDGAAPSTNPFQGYGGSQSRF</sequence>
<feature type="compositionally biased region" description="Low complexity" evidence="1">
    <location>
        <begin position="139"/>
        <end position="157"/>
    </location>
</feature>
<dbReference type="AlphaFoldDB" id="A0A6A6G2C4"/>
<gene>
    <name evidence="2" type="ORF">BDZ85DRAFT_40710</name>
</gene>
<feature type="region of interest" description="Disordered" evidence="1">
    <location>
        <begin position="127"/>
        <end position="298"/>
    </location>
</feature>
<name>A0A6A6G2C4_9PEZI</name>
<keyword evidence="3" id="KW-1185">Reference proteome</keyword>
<proteinExistence type="predicted"/>
<feature type="compositionally biased region" description="Pro residues" evidence="1">
    <location>
        <begin position="216"/>
        <end position="225"/>
    </location>
</feature>
<evidence type="ECO:0000313" key="3">
    <source>
        <dbReference type="Proteomes" id="UP000799538"/>
    </source>
</evidence>
<protein>
    <submittedName>
        <fullName evidence="2">Uncharacterized protein</fullName>
    </submittedName>
</protein>
<reference evidence="3" key="1">
    <citation type="journal article" date="2020" name="Stud. Mycol.">
        <title>101 Dothideomycetes genomes: A test case for predicting lifestyles and emergence of pathogens.</title>
        <authorList>
            <person name="Haridas S."/>
            <person name="Albert R."/>
            <person name="Binder M."/>
            <person name="Bloem J."/>
            <person name="LaButti K."/>
            <person name="Salamov A."/>
            <person name="Andreopoulos B."/>
            <person name="Baker S."/>
            <person name="Barry K."/>
            <person name="Bills G."/>
            <person name="Bluhm B."/>
            <person name="Cannon C."/>
            <person name="Castanera R."/>
            <person name="Culley D."/>
            <person name="Daum C."/>
            <person name="Ezra D."/>
            <person name="Gonzalez J."/>
            <person name="Henrissat B."/>
            <person name="Kuo A."/>
            <person name="Liang C."/>
            <person name="Lipzen A."/>
            <person name="Lutzoni F."/>
            <person name="Magnuson J."/>
            <person name="Mondo S."/>
            <person name="Nolan M."/>
            <person name="Ohm R."/>
            <person name="Pangilinan J."/>
            <person name="Park H.-J."/>
            <person name="Ramirez L."/>
            <person name="Alfaro M."/>
            <person name="Sun H."/>
            <person name="Tritt A."/>
            <person name="Yoshinaga Y."/>
            <person name="Zwiers L.-H."/>
            <person name="Turgeon B."/>
            <person name="Goodwin S."/>
            <person name="Spatafora J."/>
            <person name="Crous P."/>
            <person name="Grigoriev I."/>
        </authorList>
    </citation>
    <scope>NUCLEOTIDE SEQUENCE [LARGE SCALE GENOMIC DNA]</scope>
    <source>
        <strain evidence="3">CECT 20119</strain>
    </source>
</reference>
<evidence type="ECO:0000256" key="1">
    <source>
        <dbReference type="SAM" id="MobiDB-lite"/>
    </source>
</evidence>
<feature type="compositionally biased region" description="Polar residues" evidence="1">
    <location>
        <begin position="57"/>
        <end position="72"/>
    </location>
</feature>
<dbReference type="Proteomes" id="UP000799538">
    <property type="component" value="Unassembled WGS sequence"/>
</dbReference>
<feature type="compositionally biased region" description="Polar residues" evidence="1">
    <location>
        <begin position="283"/>
        <end position="298"/>
    </location>
</feature>